<keyword evidence="1" id="KW-1133">Transmembrane helix</keyword>
<dbReference type="RefSeq" id="WP_013656284.1">
    <property type="nucleotide sequence ID" value="NC_015275.1"/>
</dbReference>
<keyword evidence="3" id="KW-1185">Reference proteome</keyword>
<dbReference type="PANTHER" id="PTHR35867">
    <property type="entry name" value="PROTEIN RSEC"/>
    <property type="match status" value="1"/>
</dbReference>
<dbReference type="InterPro" id="IPR007359">
    <property type="entry name" value="SigmaE_reg_RseC_MucC"/>
</dbReference>
<dbReference type="HOGENOM" id="CLU_124911_2_1_9"/>
<dbReference type="EMBL" id="CP002582">
    <property type="protein sequence ID" value="ADZ82985.1"/>
    <property type="molecule type" value="Genomic_DNA"/>
</dbReference>
<accession>F2JGN0</accession>
<dbReference type="InterPro" id="IPR026268">
    <property type="entry name" value="RseC"/>
</dbReference>
<keyword evidence="1" id="KW-0812">Transmembrane</keyword>
<evidence type="ECO:0000313" key="3">
    <source>
        <dbReference type="Proteomes" id="UP000008467"/>
    </source>
</evidence>
<dbReference type="eggNOG" id="COG3086">
    <property type="taxonomic scope" value="Bacteria"/>
</dbReference>
<proteinExistence type="predicted"/>
<dbReference type="PANTHER" id="PTHR35867:SF1">
    <property type="entry name" value="PROTEIN RSEC"/>
    <property type="match status" value="1"/>
</dbReference>
<organism evidence="2 3">
    <name type="scientific">Cellulosilyticum lentocellum (strain ATCC 49066 / DSM 5427 / NCIMB 11756 / RHM5)</name>
    <name type="common">Clostridium lentocellum</name>
    <dbReference type="NCBI Taxonomy" id="642492"/>
    <lineage>
        <taxon>Bacteria</taxon>
        <taxon>Bacillati</taxon>
        <taxon>Bacillota</taxon>
        <taxon>Clostridia</taxon>
        <taxon>Lachnospirales</taxon>
        <taxon>Cellulosilyticaceae</taxon>
        <taxon>Cellulosilyticum</taxon>
    </lineage>
</organism>
<protein>
    <submittedName>
        <fullName evidence="2">Positive regulator of sigma(E) RseC/MucC</fullName>
    </submittedName>
</protein>
<dbReference type="Pfam" id="PF04246">
    <property type="entry name" value="RseC_MucC"/>
    <property type="match status" value="1"/>
</dbReference>
<dbReference type="KEGG" id="cle:Clole_1258"/>
<keyword evidence="1" id="KW-0472">Membrane</keyword>
<dbReference type="PIRSF" id="PIRSF004923">
    <property type="entry name" value="RseC"/>
    <property type="match status" value="1"/>
</dbReference>
<evidence type="ECO:0000256" key="1">
    <source>
        <dbReference type="SAM" id="Phobius"/>
    </source>
</evidence>
<evidence type="ECO:0000313" key="2">
    <source>
        <dbReference type="EMBL" id="ADZ82985.1"/>
    </source>
</evidence>
<feature type="transmembrane region" description="Helical" evidence="1">
    <location>
        <begin position="100"/>
        <end position="120"/>
    </location>
</feature>
<feature type="transmembrane region" description="Helical" evidence="1">
    <location>
        <begin position="69"/>
        <end position="88"/>
    </location>
</feature>
<gene>
    <name evidence="2" type="ordered locus">Clole_1258</name>
</gene>
<dbReference type="STRING" id="642492.Clole_1258"/>
<reference evidence="2 3" key="1">
    <citation type="journal article" date="2011" name="J. Bacteriol.">
        <title>Complete genome sequence of the cellulose-degrading bacterium Cellulosilyticum lentocellum.</title>
        <authorList>
            <consortium name="US DOE Joint Genome Institute"/>
            <person name="Miller D.A."/>
            <person name="Suen G."/>
            <person name="Bruce D."/>
            <person name="Copeland A."/>
            <person name="Cheng J.F."/>
            <person name="Detter C."/>
            <person name="Goodwin L.A."/>
            <person name="Han C.S."/>
            <person name="Hauser L.J."/>
            <person name="Land M.L."/>
            <person name="Lapidus A."/>
            <person name="Lucas S."/>
            <person name="Meincke L."/>
            <person name="Pitluck S."/>
            <person name="Tapia R."/>
            <person name="Teshima H."/>
            <person name="Woyke T."/>
            <person name="Fox B.G."/>
            <person name="Angert E.R."/>
            <person name="Currie C.R."/>
        </authorList>
    </citation>
    <scope>NUCLEOTIDE SEQUENCE [LARGE SCALE GENOMIC DNA]</scope>
    <source>
        <strain evidence="3">ATCC 49066 / DSM 5427 / NCIMB 11756 / RHM5</strain>
    </source>
</reference>
<name>F2JGN0_CELLD</name>
<sequence length="139" mass="15576">MPYGVVKEVGKRYAIVQMERQEMCGECHACDYITGKKDCILRCEKEIECQVGDMVELKLAQPTFLKATYVMYGFPLIGLIIGLVIGLGASKLFRLGSEDLWVLIGGLLGIVLPLIGIKWAENQGKFKKYLPHIIAKREI</sequence>
<dbReference type="AlphaFoldDB" id="F2JGN0"/>
<dbReference type="Proteomes" id="UP000008467">
    <property type="component" value="Chromosome"/>
</dbReference>